<feature type="domain" description="Glutamyl/glutaminyl-tRNA synthetase class Ib catalytic" evidence="11">
    <location>
        <begin position="28"/>
        <end position="338"/>
    </location>
</feature>
<dbReference type="Gene3D" id="2.40.240.10">
    <property type="entry name" value="Ribosomal Protein L25, Chain P"/>
    <property type="match status" value="2"/>
</dbReference>
<dbReference type="InterPro" id="IPR049437">
    <property type="entry name" value="tRNA-synt_1c_C2"/>
</dbReference>
<dbReference type="FunFam" id="3.40.50.620:FF:000037">
    <property type="entry name" value="Glutamine--tRNA ligase cytoplasmic"/>
    <property type="match status" value="1"/>
</dbReference>
<evidence type="ECO:0000259" key="12">
    <source>
        <dbReference type="Pfam" id="PF03950"/>
    </source>
</evidence>
<proteinExistence type="inferred from homology"/>
<evidence type="ECO:0000256" key="8">
    <source>
        <dbReference type="NCBIfam" id="TIGR00440"/>
    </source>
</evidence>
<dbReference type="PANTHER" id="PTHR43097:SF5">
    <property type="entry name" value="GLUTAMATE--TRNA LIGASE"/>
    <property type="match status" value="1"/>
</dbReference>
<evidence type="ECO:0000259" key="13">
    <source>
        <dbReference type="Pfam" id="PF20974"/>
    </source>
</evidence>
<sequence>MSTKEKSLNFIEQIIEEDIKNGLPTEKLHFRFPPEPNGYLHLGHASSICLNFGLGIKYNAPVNLRFDDTNPSKEEQEFVDAIKHDVEWLGYKWANEVYASDYFQQLYDWAVQMIKDGKAYVDSQSSEEMAQQKGTPSTVGVDSPYRNRSVEENLDLFERMKNGEFEEGTHILRAKIDMAHTNMLMRDPIMYRIMKKTHHRTQNDWCIYPMYDWAHGESDYLESISHSFCTLEFLPHRELYDWFLDQVVADENIRPKQREFARRNLSHTVVSKRKLARLVNEGFVTGWDDPRMSTISGLRRRGYTAASIRNYADTIGIAKRDNLIDVSLLEFCVREDLNKITPRVMAVLDPVKLVITNYPEGQEEWLDAENNPEEEVMTFRKVPFSKELYIEREDFKEEANSKFFRLTLGKEVRLKNAYIIKGESVVKDENGNITEIHATYDADSRSGSGSEASKRKVKGTIHWVSVPHAVEAEVRIYDRLFVDENPDGNKEVDFIDFINPNSLEVVKGYLEPSLSTAVEGDKFQFQRLGYFCVDKESSANALVFNKTVGLRDTWAKVEQK</sequence>
<dbReference type="GO" id="GO:0006425">
    <property type="term" value="P:glutaminyl-tRNA aminoacylation"/>
    <property type="evidence" value="ECO:0007669"/>
    <property type="project" value="UniProtKB-UniRule"/>
</dbReference>
<dbReference type="PANTHER" id="PTHR43097">
    <property type="entry name" value="GLUTAMINE-TRNA LIGASE"/>
    <property type="match status" value="1"/>
</dbReference>
<dbReference type="Proteomes" id="UP000076630">
    <property type="component" value="Unassembled WGS sequence"/>
</dbReference>
<dbReference type="InterPro" id="IPR011035">
    <property type="entry name" value="Ribosomal_bL25/Gln-tRNA_synth"/>
</dbReference>
<reference evidence="14 15" key="1">
    <citation type="submission" date="2016-01" db="EMBL/GenBank/DDBJ databases">
        <title>Whole genome sequencing of Myroides marinus L41.</title>
        <authorList>
            <person name="Hong K.W."/>
        </authorList>
    </citation>
    <scope>NUCLEOTIDE SEQUENCE [LARGE SCALE GENOMIC DNA]</scope>
    <source>
        <strain evidence="14 15">L41</strain>
    </source>
</reference>
<evidence type="ECO:0000313" key="14">
    <source>
        <dbReference type="EMBL" id="KZE81357.1"/>
    </source>
</evidence>
<dbReference type="AlphaFoldDB" id="A0A163ZA42"/>
<protein>
    <recommendedName>
        <fullName evidence="8">Glutamine--tRNA ligase</fullName>
        <ecNumber evidence="8">6.1.1.18</ecNumber>
    </recommendedName>
</protein>
<evidence type="ECO:0000256" key="5">
    <source>
        <dbReference type="ARBA" id="ARBA00022840"/>
    </source>
</evidence>
<keyword evidence="4 9" id="KW-0547">Nucleotide-binding</keyword>
<dbReference type="NCBIfam" id="TIGR00440">
    <property type="entry name" value="glnS"/>
    <property type="match status" value="1"/>
</dbReference>
<dbReference type="InterPro" id="IPR000924">
    <property type="entry name" value="Glu/Gln-tRNA-synth"/>
</dbReference>
<comment type="similarity">
    <text evidence="1 9">Belongs to the class-I aminoacyl-tRNA synthetase family.</text>
</comment>
<keyword evidence="7 9" id="KW-0030">Aminoacyl-tRNA synthetase</keyword>
<dbReference type="NCBIfam" id="NF011291">
    <property type="entry name" value="PRK14703.1"/>
    <property type="match status" value="1"/>
</dbReference>
<feature type="compositionally biased region" description="Polar residues" evidence="10">
    <location>
        <begin position="125"/>
        <end position="140"/>
    </location>
</feature>
<dbReference type="InterPro" id="IPR014729">
    <property type="entry name" value="Rossmann-like_a/b/a_fold"/>
</dbReference>
<dbReference type="EC" id="6.1.1.18" evidence="8"/>
<evidence type="ECO:0000256" key="4">
    <source>
        <dbReference type="ARBA" id="ARBA00022741"/>
    </source>
</evidence>
<dbReference type="InterPro" id="IPR020058">
    <property type="entry name" value="Glu/Gln-tRNA-synth_Ib_cat-dom"/>
</dbReference>
<evidence type="ECO:0000256" key="6">
    <source>
        <dbReference type="ARBA" id="ARBA00022917"/>
    </source>
</evidence>
<gene>
    <name evidence="14" type="ORF">AV926_08725</name>
</gene>
<evidence type="ECO:0000256" key="9">
    <source>
        <dbReference type="RuleBase" id="RU363037"/>
    </source>
</evidence>
<keyword evidence="2" id="KW-0963">Cytoplasm</keyword>
<evidence type="ECO:0000256" key="3">
    <source>
        <dbReference type="ARBA" id="ARBA00022598"/>
    </source>
</evidence>
<evidence type="ECO:0000313" key="15">
    <source>
        <dbReference type="Proteomes" id="UP000076630"/>
    </source>
</evidence>
<feature type="domain" description="tRNA synthetases class I (E and Q) anti-codon binding" evidence="13">
    <location>
        <begin position="460"/>
        <end position="534"/>
    </location>
</feature>
<dbReference type="FunFam" id="2.40.240.10:FF:000001">
    <property type="entry name" value="Glutamine--tRNA ligase"/>
    <property type="match status" value="1"/>
</dbReference>
<evidence type="ECO:0000259" key="11">
    <source>
        <dbReference type="Pfam" id="PF00749"/>
    </source>
</evidence>
<dbReference type="Gene3D" id="3.40.50.620">
    <property type="entry name" value="HUPs"/>
    <property type="match status" value="1"/>
</dbReference>
<dbReference type="SUPFAM" id="SSF50715">
    <property type="entry name" value="Ribosomal protein L25-like"/>
    <property type="match status" value="1"/>
</dbReference>
<dbReference type="PRINTS" id="PR00987">
    <property type="entry name" value="TRNASYNTHGLU"/>
</dbReference>
<evidence type="ECO:0000256" key="10">
    <source>
        <dbReference type="SAM" id="MobiDB-lite"/>
    </source>
</evidence>
<dbReference type="Pfam" id="PF00749">
    <property type="entry name" value="tRNA-synt_1c"/>
    <property type="match status" value="1"/>
</dbReference>
<dbReference type="OrthoDB" id="9801560at2"/>
<dbReference type="FunFam" id="3.90.800.10:FF:000001">
    <property type="entry name" value="Glutamine--tRNA ligase"/>
    <property type="match status" value="1"/>
</dbReference>
<dbReference type="GO" id="GO:0005524">
    <property type="term" value="F:ATP binding"/>
    <property type="evidence" value="ECO:0007669"/>
    <property type="project" value="UniProtKB-KW"/>
</dbReference>
<dbReference type="Pfam" id="PF03950">
    <property type="entry name" value="tRNA-synt_1c_C"/>
    <property type="match status" value="1"/>
</dbReference>
<dbReference type="GO" id="GO:0005829">
    <property type="term" value="C:cytosol"/>
    <property type="evidence" value="ECO:0007669"/>
    <property type="project" value="TreeGrafter"/>
</dbReference>
<comment type="caution">
    <text evidence="14">The sequence shown here is derived from an EMBL/GenBank/DDBJ whole genome shotgun (WGS) entry which is preliminary data.</text>
</comment>
<keyword evidence="5 9" id="KW-0067">ATP-binding</keyword>
<dbReference type="RefSeq" id="WP_038985544.1">
    <property type="nucleotide sequence ID" value="NZ_JWJO01000014.1"/>
</dbReference>
<keyword evidence="6 9" id="KW-0648">Protein biosynthesis</keyword>
<accession>A0A163ZA42</accession>
<name>A0A163ZA42_9FLAO</name>
<organism evidence="14 15">
    <name type="scientific">Myroides marinus</name>
    <dbReference type="NCBI Taxonomy" id="703342"/>
    <lineage>
        <taxon>Bacteria</taxon>
        <taxon>Pseudomonadati</taxon>
        <taxon>Bacteroidota</taxon>
        <taxon>Flavobacteriia</taxon>
        <taxon>Flavobacteriales</taxon>
        <taxon>Flavobacteriaceae</taxon>
        <taxon>Myroides</taxon>
    </lineage>
</organism>
<dbReference type="InterPro" id="IPR050132">
    <property type="entry name" value="Gln/Glu-tRNA_Ligase"/>
</dbReference>
<evidence type="ECO:0000256" key="2">
    <source>
        <dbReference type="ARBA" id="ARBA00022490"/>
    </source>
</evidence>
<keyword evidence="3 9" id="KW-0436">Ligase</keyword>
<dbReference type="InterPro" id="IPR004514">
    <property type="entry name" value="Gln-tRNA-synth"/>
</dbReference>
<dbReference type="GO" id="GO:0004819">
    <property type="term" value="F:glutamine-tRNA ligase activity"/>
    <property type="evidence" value="ECO:0007669"/>
    <property type="project" value="UniProtKB-UniRule"/>
</dbReference>
<dbReference type="FunFam" id="1.10.1160.10:FF:000001">
    <property type="entry name" value="Glutamine--tRNA ligase"/>
    <property type="match status" value="1"/>
</dbReference>
<dbReference type="Pfam" id="PF20974">
    <property type="entry name" value="tRNA-synt_1c_C2"/>
    <property type="match status" value="1"/>
</dbReference>
<evidence type="ECO:0000256" key="7">
    <source>
        <dbReference type="ARBA" id="ARBA00023146"/>
    </source>
</evidence>
<keyword evidence="15" id="KW-1185">Reference proteome</keyword>
<dbReference type="InterPro" id="IPR020056">
    <property type="entry name" value="Rbsml_bL25/Gln-tRNA_synth_N"/>
</dbReference>
<dbReference type="SUPFAM" id="SSF52374">
    <property type="entry name" value="Nucleotidylyl transferase"/>
    <property type="match status" value="1"/>
</dbReference>
<dbReference type="EMBL" id="LQNU01000053">
    <property type="protein sequence ID" value="KZE81357.1"/>
    <property type="molecule type" value="Genomic_DNA"/>
</dbReference>
<feature type="domain" description="Glutamyl/glutaminyl-tRNA synthetase class Ib anti-codon binding" evidence="12">
    <location>
        <begin position="342"/>
        <end position="441"/>
    </location>
</feature>
<dbReference type="InterPro" id="IPR020059">
    <property type="entry name" value="Glu/Gln-tRNA-synth_Ib_codon-bd"/>
</dbReference>
<evidence type="ECO:0000256" key="1">
    <source>
        <dbReference type="ARBA" id="ARBA00005594"/>
    </source>
</evidence>
<feature type="region of interest" description="Disordered" evidence="10">
    <location>
        <begin position="125"/>
        <end position="144"/>
    </location>
</feature>